<protein>
    <submittedName>
        <fullName evidence="1">Uncharacterized protein</fullName>
    </submittedName>
</protein>
<gene>
    <name evidence="1" type="ORF">ENV82_03625</name>
</gene>
<dbReference type="AlphaFoldDB" id="A0A7C4YF42"/>
<dbReference type="EMBL" id="DTHV01000115">
    <property type="protein sequence ID" value="HGW60503.1"/>
    <property type="molecule type" value="Genomic_DNA"/>
</dbReference>
<organism evidence="1">
    <name type="scientific">Caldisericum exile</name>
    <dbReference type="NCBI Taxonomy" id="693075"/>
    <lineage>
        <taxon>Bacteria</taxon>
        <taxon>Pseudomonadati</taxon>
        <taxon>Caldisericota/Cryosericota group</taxon>
        <taxon>Caldisericota</taxon>
        <taxon>Caldisericia</taxon>
        <taxon>Caldisericales</taxon>
        <taxon>Caldisericaceae</taxon>
        <taxon>Caldisericum</taxon>
    </lineage>
</organism>
<reference evidence="1" key="1">
    <citation type="journal article" date="2020" name="mSystems">
        <title>Genome- and Community-Level Interaction Insights into Carbon Utilization and Element Cycling Functions of Hydrothermarchaeota in Hydrothermal Sediment.</title>
        <authorList>
            <person name="Zhou Z."/>
            <person name="Liu Y."/>
            <person name="Xu W."/>
            <person name="Pan J."/>
            <person name="Luo Z.H."/>
            <person name="Li M."/>
        </authorList>
    </citation>
    <scope>NUCLEOTIDE SEQUENCE [LARGE SCALE GENOMIC DNA]</scope>
    <source>
        <strain evidence="1">SpSt-794</strain>
    </source>
</reference>
<evidence type="ECO:0000313" key="1">
    <source>
        <dbReference type="EMBL" id="HGW60503.1"/>
    </source>
</evidence>
<comment type="caution">
    <text evidence="1">The sequence shown here is derived from an EMBL/GenBank/DDBJ whole genome shotgun (WGS) entry which is preliminary data.</text>
</comment>
<accession>A0A7C4YF42</accession>
<sequence>MALKSLGIEKTYVSFVGDLCEIFCWEIYGKDAHEIDVHPLNHINTLNHADVVDFILAEARKMNVNPVSKNFLFNLAKHVKASFIEIKKESGGLITNIKDEVFTRSLLNYSYYKELYMKVRRFIIYNDMKSERCMNHANYIAKNSLIDGNIVYLVRKESIVIDSVKQVLSKFVGIQAFTDKLIDELIDKMKGELFHSYNPFFNEDCEQFLIRTYSSKLYPIRISGECGDIHEEDNKIILYIQSDGVCRIFTYKDYYRILDYNDLKGKILTIEGLPHSDGGLPVCVALKIIERKDPSKMVSLYEDFKSF</sequence>
<name>A0A7C4YF42_9BACT</name>
<proteinExistence type="predicted"/>